<evidence type="ECO:0000313" key="4">
    <source>
        <dbReference type="Proteomes" id="UP000177817"/>
    </source>
</evidence>
<organism evidence="3 4">
    <name type="scientific">Candidatus Komeilibacteria bacterium RIFCSPHIGHO2_01_FULL_52_14</name>
    <dbReference type="NCBI Taxonomy" id="1798549"/>
    <lineage>
        <taxon>Bacteria</taxon>
        <taxon>Candidatus Komeiliibacteriota</taxon>
    </lineage>
</organism>
<accession>A0A1G2BNM5</accession>
<sequence>MSEHVEGKKIAFLITQSKFGGAQHYVLSLARYFKERNEVVVLVGEAKHQDEFFFKEAAALGIRVIVLDNLIRGISLVKAYDAVLEIRRLLAKERFDILHLNSSMGGALGSCAAWLLGFDPLAKRVRVLYTVHGFVFNEPLAPVRKKVYELIEKFSAGWKGAIITVSEFDRQAGIRHKIAPPARMVTIHNGIDQQAGGLTRQEARSFFHLPDDAFVVGLTASFYPTKNIPLLIDVIADAKRTIPAIRLVLIGNGPERQTITDTIAKHGIDAVVTMVESVPEWYRYAAAFDAVALPSVKEGFSYALLETGRAGVPIIATNVGGTPELIVHGVDGLLVQSGDRVGLTAALVEVAKKPQEARNRARHLQQRIAREFSRDEMLKKTEAIYLRLLTAGKPAASA</sequence>
<dbReference type="InterPro" id="IPR001296">
    <property type="entry name" value="Glyco_trans_1"/>
</dbReference>
<dbReference type="EMBL" id="MHKK01000015">
    <property type="protein sequence ID" value="OGY90179.1"/>
    <property type="molecule type" value="Genomic_DNA"/>
</dbReference>
<evidence type="ECO:0000313" key="3">
    <source>
        <dbReference type="EMBL" id="OGY90179.1"/>
    </source>
</evidence>
<evidence type="ECO:0000259" key="1">
    <source>
        <dbReference type="Pfam" id="PF00534"/>
    </source>
</evidence>
<dbReference type="PANTHER" id="PTHR12526">
    <property type="entry name" value="GLYCOSYLTRANSFERASE"/>
    <property type="match status" value="1"/>
</dbReference>
<feature type="domain" description="Glycosyl transferase family 1" evidence="1">
    <location>
        <begin position="201"/>
        <end position="360"/>
    </location>
</feature>
<dbReference type="GO" id="GO:0016757">
    <property type="term" value="F:glycosyltransferase activity"/>
    <property type="evidence" value="ECO:0007669"/>
    <property type="project" value="InterPro"/>
</dbReference>
<evidence type="ECO:0008006" key="5">
    <source>
        <dbReference type="Google" id="ProtNLM"/>
    </source>
</evidence>
<dbReference type="AlphaFoldDB" id="A0A1G2BNM5"/>
<dbReference type="InterPro" id="IPR028098">
    <property type="entry name" value="Glyco_trans_4-like_N"/>
</dbReference>
<reference evidence="3 4" key="1">
    <citation type="journal article" date="2016" name="Nat. Commun.">
        <title>Thousands of microbial genomes shed light on interconnected biogeochemical processes in an aquifer system.</title>
        <authorList>
            <person name="Anantharaman K."/>
            <person name="Brown C.T."/>
            <person name="Hug L.A."/>
            <person name="Sharon I."/>
            <person name="Castelle C.J."/>
            <person name="Probst A.J."/>
            <person name="Thomas B.C."/>
            <person name="Singh A."/>
            <person name="Wilkins M.J."/>
            <person name="Karaoz U."/>
            <person name="Brodie E.L."/>
            <person name="Williams K.H."/>
            <person name="Hubbard S.S."/>
            <person name="Banfield J.F."/>
        </authorList>
    </citation>
    <scope>NUCLEOTIDE SEQUENCE [LARGE SCALE GENOMIC DNA]</scope>
</reference>
<proteinExistence type="predicted"/>
<dbReference type="Pfam" id="PF13439">
    <property type="entry name" value="Glyco_transf_4"/>
    <property type="match status" value="1"/>
</dbReference>
<gene>
    <name evidence="3" type="ORF">A2677_04080</name>
</gene>
<feature type="domain" description="Glycosyltransferase subfamily 4-like N-terminal" evidence="2">
    <location>
        <begin position="19"/>
        <end position="193"/>
    </location>
</feature>
<comment type="caution">
    <text evidence="3">The sequence shown here is derived from an EMBL/GenBank/DDBJ whole genome shotgun (WGS) entry which is preliminary data.</text>
</comment>
<dbReference type="Gene3D" id="3.40.50.2000">
    <property type="entry name" value="Glycogen Phosphorylase B"/>
    <property type="match status" value="2"/>
</dbReference>
<name>A0A1G2BNM5_9BACT</name>
<protein>
    <recommendedName>
        <fullName evidence="5">Glycosyltransferase subfamily 4-like N-terminal domain-containing protein</fullName>
    </recommendedName>
</protein>
<dbReference type="Pfam" id="PF00534">
    <property type="entry name" value="Glycos_transf_1"/>
    <property type="match status" value="1"/>
</dbReference>
<dbReference type="SUPFAM" id="SSF53756">
    <property type="entry name" value="UDP-Glycosyltransferase/glycogen phosphorylase"/>
    <property type="match status" value="1"/>
</dbReference>
<evidence type="ECO:0000259" key="2">
    <source>
        <dbReference type="Pfam" id="PF13439"/>
    </source>
</evidence>
<dbReference type="Proteomes" id="UP000177817">
    <property type="component" value="Unassembled WGS sequence"/>
</dbReference>